<organism evidence="6 7">
    <name type="scientific">Talaromyces pinophilus</name>
    <name type="common">Penicillium pinophilum</name>
    <dbReference type="NCBI Taxonomy" id="128442"/>
    <lineage>
        <taxon>Eukaryota</taxon>
        <taxon>Fungi</taxon>
        <taxon>Dikarya</taxon>
        <taxon>Ascomycota</taxon>
        <taxon>Pezizomycotina</taxon>
        <taxon>Eurotiomycetes</taxon>
        <taxon>Eurotiomycetidae</taxon>
        <taxon>Eurotiales</taxon>
        <taxon>Trichocomaceae</taxon>
        <taxon>Talaromyces</taxon>
        <taxon>Talaromyces sect. Talaromyces</taxon>
    </lineage>
</organism>
<dbReference type="Proteomes" id="UP000053095">
    <property type="component" value="Unassembled WGS sequence"/>
</dbReference>
<keyword evidence="4" id="KW-0408">Iron</keyword>
<evidence type="ECO:0000313" key="7">
    <source>
        <dbReference type="Proteomes" id="UP000053095"/>
    </source>
</evidence>
<dbReference type="EMBL" id="DF933813">
    <property type="protein sequence ID" value="GAM35866.1"/>
    <property type="molecule type" value="Genomic_DNA"/>
</dbReference>
<dbReference type="GO" id="GO:0004497">
    <property type="term" value="F:monooxygenase activity"/>
    <property type="evidence" value="ECO:0007669"/>
    <property type="project" value="InterPro"/>
</dbReference>
<dbReference type="GO" id="GO:0020037">
    <property type="term" value="F:heme binding"/>
    <property type="evidence" value="ECO:0007669"/>
    <property type="project" value="InterPro"/>
</dbReference>
<gene>
    <name evidence="6" type="ORF">TCE0_017f04525</name>
</gene>
<keyword evidence="5" id="KW-0812">Transmembrane</keyword>
<comment type="similarity">
    <text evidence="2">Belongs to the cytochrome P450 family.</text>
</comment>
<evidence type="ECO:0000256" key="4">
    <source>
        <dbReference type="ARBA" id="ARBA00023004"/>
    </source>
</evidence>
<dbReference type="InterPro" id="IPR001128">
    <property type="entry name" value="Cyt_P450"/>
</dbReference>
<dbReference type="AlphaFoldDB" id="A0A6V8H4V7"/>
<accession>A0A6V8H4V7</accession>
<dbReference type="Pfam" id="PF00067">
    <property type="entry name" value="p450"/>
    <property type="match status" value="1"/>
</dbReference>
<dbReference type="SUPFAM" id="SSF48264">
    <property type="entry name" value="Cytochrome P450"/>
    <property type="match status" value="1"/>
</dbReference>
<comment type="cofactor">
    <cofactor evidence="1">
        <name>heme</name>
        <dbReference type="ChEBI" id="CHEBI:30413"/>
    </cofactor>
</comment>
<evidence type="ECO:0000256" key="2">
    <source>
        <dbReference type="ARBA" id="ARBA00010617"/>
    </source>
</evidence>
<dbReference type="GO" id="GO:0016705">
    <property type="term" value="F:oxidoreductase activity, acting on paired donors, with incorporation or reduction of molecular oxygen"/>
    <property type="evidence" value="ECO:0007669"/>
    <property type="project" value="InterPro"/>
</dbReference>
<sequence>MAVISILANSTAITLILPALGLVYLASWIYTYYRLSHIPGPWYAAWSDLPRMYWVWTGNSHLKQLELHRKYGPLVRLGPDAVSVSDTTEIPNIYTFTGKFKKSNFYSVLGPYHRGQAIPMLFTTQDENMHRRLRQPIASIYSMTNLVGFEPFVDSTIHFFFEQIDTRFVATNNVCDLSTWLQAFAFDVMGEITVSKRLGFLAEDKNVSGLMNVLWDHFQYAAVVGQIPWLDKIFKKNPIIGYFRTTQPNAIVAYTFQQMMQRKKLLEEKGVSSVMATAETTANPDLDRRDFMSRFFEAKIKDPKVPEMASAAWSISNIGAGSDTTAITLRTILYYLLKNPSTMQALLDEIRTAKAAGKLSDPVTWHQARELPYLDACIKEAGRVHPAFGLPLERVVPPEGANICGKNLPPGTVVGVQMWAAHRDETIFGDDVDAWRPERWLVDEPKRWAMDKALLTLELAKDEWIVESSWFVHQRDFLVRFSKREKFAE</sequence>
<keyword evidence="5" id="KW-1133">Transmembrane helix</keyword>
<dbReference type="InterPro" id="IPR036396">
    <property type="entry name" value="Cyt_P450_sf"/>
</dbReference>
<dbReference type="Gene3D" id="1.10.630.10">
    <property type="entry name" value="Cytochrome P450"/>
    <property type="match status" value="1"/>
</dbReference>
<dbReference type="InterPro" id="IPR050121">
    <property type="entry name" value="Cytochrome_P450_monoxygenase"/>
</dbReference>
<name>A0A6V8H4V7_TALPI</name>
<comment type="caution">
    <text evidence="6">The sequence shown here is derived from an EMBL/GenBank/DDBJ whole genome shotgun (WGS) entry which is preliminary data.</text>
</comment>
<evidence type="ECO:0000313" key="6">
    <source>
        <dbReference type="EMBL" id="GAM35866.1"/>
    </source>
</evidence>
<reference evidence="7" key="1">
    <citation type="journal article" date="2015" name="Genome Announc.">
        <title>Draft genome sequence of Talaromyces cellulolyticus strain Y-94, a source of lignocellulosic biomass-degrading enzymes.</title>
        <authorList>
            <person name="Fujii T."/>
            <person name="Koike H."/>
            <person name="Sawayama S."/>
            <person name="Yano S."/>
            <person name="Inoue H."/>
        </authorList>
    </citation>
    <scope>NUCLEOTIDE SEQUENCE [LARGE SCALE GENOMIC DNA]</scope>
    <source>
        <strain evidence="7">Y-94</strain>
    </source>
</reference>
<keyword evidence="7" id="KW-1185">Reference proteome</keyword>
<evidence type="ECO:0000256" key="5">
    <source>
        <dbReference type="SAM" id="Phobius"/>
    </source>
</evidence>
<dbReference type="CDD" id="cd11060">
    <property type="entry name" value="CYP57A1-like"/>
    <property type="match status" value="1"/>
</dbReference>
<protein>
    <submittedName>
        <fullName evidence="6">Uncharacterized protein</fullName>
    </submittedName>
</protein>
<dbReference type="GO" id="GO:0005506">
    <property type="term" value="F:iron ion binding"/>
    <property type="evidence" value="ECO:0007669"/>
    <property type="project" value="InterPro"/>
</dbReference>
<evidence type="ECO:0000256" key="1">
    <source>
        <dbReference type="ARBA" id="ARBA00001971"/>
    </source>
</evidence>
<evidence type="ECO:0000256" key="3">
    <source>
        <dbReference type="ARBA" id="ARBA00022723"/>
    </source>
</evidence>
<keyword evidence="3" id="KW-0479">Metal-binding</keyword>
<keyword evidence="5" id="KW-0472">Membrane</keyword>
<dbReference type="PANTHER" id="PTHR24305:SF232">
    <property type="entry name" value="P450, PUTATIVE (EUROFUNG)-RELATED"/>
    <property type="match status" value="1"/>
</dbReference>
<dbReference type="PANTHER" id="PTHR24305">
    <property type="entry name" value="CYTOCHROME P450"/>
    <property type="match status" value="1"/>
</dbReference>
<feature type="transmembrane region" description="Helical" evidence="5">
    <location>
        <begin position="12"/>
        <end position="33"/>
    </location>
</feature>
<proteinExistence type="inferred from homology"/>